<dbReference type="GO" id="GO:0016020">
    <property type="term" value="C:membrane"/>
    <property type="evidence" value="ECO:0007669"/>
    <property type="project" value="UniProtKB-SubCell"/>
</dbReference>
<evidence type="ECO:0000256" key="7">
    <source>
        <dbReference type="SAM" id="Phobius"/>
    </source>
</evidence>
<comment type="caution">
    <text evidence="9">The sequence shown here is derived from an EMBL/GenBank/DDBJ whole genome shotgun (WGS) entry which is preliminary data.</text>
</comment>
<dbReference type="Proteomes" id="UP000193144">
    <property type="component" value="Unassembled WGS sequence"/>
</dbReference>
<keyword evidence="4 7" id="KW-1133">Transmembrane helix</keyword>
<proteinExistence type="inferred from homology"/>
<keyword evidence="3 7" id="KW-0812">Transmembrane</keyword>
<evidence type="ECO:0000256" key="6">
    <source>
        <dbReference type="SAM" id="MobiDB-lite"/>
    </source>
</evidence>
<evidence type="ECO:0000256" key="2">
    <source>
        <dbReference type="ARBA" id="ARBA00008066"/>
    </source>
</evidence>
<feature type="transmembrane region" description="Helical" evidence="7">
    <location>
        <begin position="322"/>
        <end position="346"/>
    </location>
</feature>
<feature type="compositionally biased region" description="Polar residues" evidence="6">
    <location>
        <begin position="22"/>
        <end position="35"/>
    </location>
</feature>
<name>A0A1Y1YMJ5_9PLEO</name>
<evidence type="ECO:0000256" key="1">
    <source>
        <dbReference type="ARBA" id="ARBA00004141"/>
    </source>
</evidence>
<keyword evidence="10" id="KW-1185">Reference proteome</keyword>
<dbReference type="Pfam" id="PF01490">
    <property type="entry name" value="Aa_trans"/>
    <property type="match status" value="2"/>
</dbReference>
<evidence type="ECO:0000259" key="8">
    <source>
        <dbReference type="Pfam" id="PF01490"/>
    </source>
</evidence>
<dbReference type="PANTHER" id="PTHR22950">
    <property type="entry name" value="AMINO ACID TRANSPORTER"/>
    <property type="match status" value="1"/>
</dbReference>
<evidence type="ECO:0000256" key="3">
    <source>
        <dbReference type="ARBA" id="ARBA00022692"/>
    </source>
</evidence>
<organism evidence="9 10">
    <name type="scientific">Clohesyomyces aquaticus</name>
    <dbReference type="NCBI Taxonomy" id="1231657"/>
    <lineage>
        <taxon>Eukaryota</taxon>
        <taxon>Fungi</taxon>
        <taxon>Dikarya</taxon>
        <taxon>Ascomycota</taxon>
        <taxon>Pezizomycotina</taxon>
        <taxon>Dothideomycetes</taxon>
        <taxon>Pleosporomycetidae</taxon>
        <taxon>Pleosporales</taxon>
        <taxon>Lindgomycetaceae</taxon>
        <taxon>Clohesyomyces</taxon>
    </lineage>
</organism>
<feature type="compositionally biased region" description="Basic and acidic residues" evidence="6">
    <location>
        <begin position="51"/>
        <end position="64"/>
    </location>
</feature>
<comment type="subcellular location">
    <subcellularLocation>
        <location evidence="1">Membrane</location>
        <topology evidence="1">Multi-pass membrane protein</topology>
    </subcellularLocation>
</comment>
<feature type="transmembrane region" description="Helical" evidence="7">
    <location>
        <begin position="204"/>
        <end position="228"/>
    </location>
</feature>
<dbReference type="Gene3D" id="1.20.1740.10">
    <property type="entry name" value="Amino acid/polyamine transporter I"/>
    <property type="match status" value="1"/>
</dbReference>
<dbReference type="InterPro" id="IPR013057">
    <property type="entry name" value="AA_transpt_TM"/>
</dbReference>
<feature type="domain" description="Amino acid transporter transmembrane" evidence="8">
    <location>
        <begin position="201"/>
        <end position="411"/>
    </location>
</feature>
<feature type="transmembrane region" description="Helical" evidence="7">
    <location>
        <begin position="388"/>
        <end position="411"/>
    </location>
</feature>
<feature type="transmembrane region" description="Helical" evidence="7">
    <location>
        <begin position="282"/>
        <end position="301"/>
    </location>
</feature>
<evidence type="ECO:0000313" key="10">
    <source>
        <dbReference type="Proteomes" id="UP000193144"/>
    </source>
</evidence>
<evidence type="ECO:0000256" key="4">
    <source>
        <dbReference type="ARBA" id="ARBA00022989"/>
    </source>
</evidence>
<reference evidence="9 10" key="1">
    <citation type="submission" date="2016-07" db="EMBL/GenBank/DDBJ databases">
        <title>Pervasive Adenine N6-methylation of Active Genes in Fungi.</title>
        <authorList>
            <consortium name="DOE Joint Genome Institute"/>
            <person name="Mondo S.J."/>
            <person name="Dannebaum R.O."/>
            <person name="Kuo R.C."/>
            <person name="Labutti K."/>
            <person name="Haridas S."/>
            <person name="Kuo A."/>
            <person name="Salamov A."/>
            <person name="Ahrendt S.R."/>
            <person name="Lipzen A."/>
            <person name="Sullivan W."/>
            <person name="Andreopoulos W.B."/>
            <person name="Clum A."/>
            <person name="Lindquist E."/>
            <person name="Daum C."/>
            <person name="Ramamoorthy G.K."/>
            <person name="Gryganskyi A."/>
            <person name="Culley D."/>
            <person name="Magnuson J.K."/>
            <person name="James T.Y."/>
            <person name="O'Malley M.A."/>
            <person name="Stajich J.E."/>
            <person name="Spatafora J.W."/>
            <person name="Visel A."/>
            <person name="Grigoriev I.V."/>
        </authorList>
    </citation>
    <scope>NUCLEOTIDE SEQUENCE [LARGE SCALE GENOMIC DNA]</scope>
    <source>
        <strain evidence="9 10">CBS 115471</strain>
    </source>
</reference>
<dbReference type="OrthoDB" id="294730at2759"/>
<feature type="transmembrane region" description="Helical" evidence="7">
    <location>
        <begin position="352"/>
        <end position="376"/>
    </location>
</feature>
<dbReference type="PANTHER" id="PTHR22950:SF668">
    <property type="entry name" value="AMINO ACID TRANSPORTER (EUROFUNG)"/>
    <property type="match status" value="1"/>
</dbReference>
<comment type="similarity">
    <text evidence="2">Belongs to the amino acid/polyamine transporter 2 family.</text>
</comment>
<feature type="transmembrane region" description="Helical" evidence="7">
    <location>
        <begin position="240"/>
        <end position="262"/>
    </location>
</feature>
<dbReference type="STRING" id="1231657.A0A1Y1YMJ5"/>
<feature type="region of interest" description="Disordered" evidence="6">
    <location>
        <begin position="1"/>
        <end position="67"/>
    </location>
</feature>
<dbReference type="EMBL" id="MCFA01000204">
    <property type="protein sequence ID" value="ORX99073.1"/>
    <property type="molecule type" value="Genomic_DNA"/>
</dbReference>
<dbReference type="AlphaFoldDB" id="A0A1Y1YMJ5"/>
<feature type="transmembrane region" description="Helical" evidence="7">
    <location>
        <begin position="164"/>
        <end position="184"/>
    </location>
</feature>
<protein>
    <submittedName>
        <fullName evidence="9">Transmembrane amino acid transporter protein-domain-containing protein</fullName>
    </submittedName>
</protein>
<accession>A0A1Y1YMJ5</accession>
<evidence type="ECO:0000256" key="5">
    <source>
        <dbReference type="ARBA" id="ARBA00023136"/>
    </source>
</evidence>
<feature type="transmembrane region" description="Helical" evidence="7">
    <location>
        <begin position="83"/>
        <end position="103"/>
    </location>
</feature>
<keyword evidence="5 7" id="KW-0472">Membrane</keyword>
<dbReference type="GO" id="GO:0015179">
    <property type="term" value="F:L-amino acid transmembrane transporter activity"/>
    <property type="evidence" value="ECO:0007669"/>
    <property type="project" value="TreeGrafter"/>
</dbReference>
<sequence length="433" mass="46759">MQPSATHRSPSPADDESKHKSSYASTVDNNHGHQTVSRDMEKQEVPTQSGDARRDSKWGNKEDPFGDEEGAEIKYRTMRWWQAAAIMIAETISLGILSLPSVLARIGMVPGIILICGLGALATYTGYVLGQFKMAYPHVHNMADAGEVLAGPIGREIGGAAQTIFLIFTMGSHILTFTIAMNAITGHATSSPNLHLSPTVSTSLAPAFLSVTNIIFAYAGHVAFFSFISEFRDPSEFPKALYLLQTTDTTMYLVVAIVVYRYTGTDVASPALGSASQTVMKVAYGIALPTILLAGVIYGHVASKYVYVRLFRGTKHMSQRTWFSFGTWAGITFTFWLIAFIIAESIPSFNDLLALISALFASWFTYGMSGIFWLYLNHGGYGRNRTKMCLTGLNVCIVGVGAAVCGIGLYASGKAIHDDGGSGSWTCADNSKS</sequence>
<feature type="domain" description="Amino acid transporter transmembrane" evidence="8">
    <location>
        <begin position="77"/>
        <end position="191"/>
    </location>
</feature>
<evidence type="ECO:0000313" key="9">
    <source>
        <dbReference type="EMBL" id="ORX99073.1"/>
    </source>
</evidence>
<gene>
    <name evidence="9" type="ORF">BCR34DRAFT_640138</name>
</gene>
<feature type="transmembrane region" description="Helical" evidence="7">
    <location>
        <begin position="109"/>
        <end position="129"/>
    </location>
</feature>